<dbReference type="EMBL" id="VSRR010044178">
    <property type="protein sequence ID" value="MPC76771.1"/>
    <property type="molecule type" value="Genomic_DNA"/>
</dbReference>
<organism evidence="1 2">
    <name type="scientific">Portunus trituberculatus</name>
    <name type="common">Swimming crab</name>
    <name type="synonym">Neptunus trituberculatus</name>
    <dbReference type="NCBI Taxonomy" id="210409"/>
    <lineage>
        <taxon>Eukaryota</taxon>
        <taxon>Metazoa</taxon>
        <taxon>Ecdysozoa</taxon>
        <taxon>Arthropoda</taxon>
        <taxon>Crustacea</taxon>
        <taxon>Multicrustacea</taxon>
        <taxon>Malacostraca</taxon>
        <taxon>Eumalacostraca</taxon>
        <taxon>Eucarida</taxon>
        <taxon>Decapoda</taxon>
        <taxon>Pleocyemata</taxon>
        <taxon>Brachyura</taxon>
        <taxon>Eubrachyura</taxon>
        <taxon>Portunoidea</taxon>
        <taxon>Portunidae</taxon>
        <taxon>Portuninae</taxon>
        <taxon>Portunus</taxon>
    </lineage>
</organism>
<protein>
    <submittedName>
        <fullName evidence="1">Uncharacterized protein</fullName>
    </submittedName>
</protein>
<sequence>MAAVLNAGLLKRTLRPLSPGRYAVVIMSSPCDKETQCNIRAPATTVAGLAASSSIKDFLSLCAVHRRKTSK</sequence>
<accession>A0A5B7HUS0</accession>
<evidence type="ECO:0000313" key="2">
    <source>
        <dbReference type="Proteomes" id="UP000324222"/>
    </source>
</evidence>
<name>A0A5B7HUS0_PORTR</name>
<keyword evidence="2" id="KW-1185">Reference proteome</keyword>
<dbReference type="AlphaFoldDB" id="A0A5B7HUS0"/>
<reference evidence="1 2" key="1">
    <citation type="submission" date="2019-05" db="EMBL/GenBank/DDBJ databases">
        <title>Another draft genome of Portunus trituberculatus and its Hox gene families provides insights of decapod evolution.</title>
        <authorList>
            <person name="Jeong J.-H."/>
            <person name="Song I."/>
            <person name="Kim S."/>
            <person name="Choi T."/>
            <person name="Kim D."/>
            <person name="Ryu S."/>
            <person name="Kim W."/>
        </authorList>
    </citation>
    <scope>NUCLEOTIDE SEQUENCE [LARGE SCALE GENOMIC DNA]</scope>
    <source>
        <tissue evidence="1">Muscle</tissue>
    </source>
</reference>
<proteinExistence type="predicted"/>
<gene>
    <name evidence="1" type="ORF">E2C01_071203</name>
</gene>
<comment type="caution">
    <text evidence="1">The sequence shown here is derived from an EMBL/GenBank/DDBJ whole genome shotgun (WGS) entry which is preliminary data.</text>
</comment>
<dbReference type="Proteomes" id="UP000324222">
    <property type="component" value="Unassembled WGS sequence"/>
</dbReference>
<evidence type="ECO:0000313" key="1">
    <source>
        <dbReference type="EMBL" id="MPC76771.1"/>
    </source>
</evidence>